<reference evidence="1 2" key="1">
    <citation type="submission" date="2014-09" db="EMBL/GenBank/DDBJ databases">
        <authorList>
            <person name="Magalhaes I.L.F."/>
            <person name="Oliveira U."/>
            <person name="Santos F.R."/>
            <person name="Vidigal T.H.D.A."/>
            <person name="Brescovit A.D."/>
            <person name="Santos A.J."/>
        </authorList>
    </citation>
    <scope>NUCLEOTIDE SEQUENCE [LARGE SCALE GENOMIC DNA]</scope>
</reference>
<keyword evidence="2" id="KW-1185">Reference proteome</keyword>
<keyword evidence="1" id="KW-0378">Hydrolase</keyword>
<proteinExistence type="predicted"/>
<dbReference type="OrthoDB" id="1600564at2759"/>
<name>A0A0P1BDV1_9BASI</name>
<dbReference type="Gene3D" id="3.40.50.1110">
    <property type="entry name" value="SGNH hydrolase"/>
    <property type="match status" value="1"/>
</dbReference>
<dbReference type="STRING" id="401625.A0A0P1BDV1"/>
<protein>
    <submittedName>
        <fullName evidence="1">SGNH hydrolase-type esterase domain</fullName>
    </submittedName>
</protein>
<dbReference type="Proteomes" id="UP000054845">
    <property type="component" value="Unassembled WGS sequence"/>
</dbReference>
<evidence type="ECO:0000313" key="2">
    <source>
        <dbReference type="Proteomes" id="UP000054845"/>
    </source>
</evidence>
<evidence type="ECO:0000313" key="1">
    <source>
        <dbReference type="EMBL" id="CEH14299.1"/>
    </source>
</evidence>
<dbReference type="InterPro" id="IPR036514">
    <property type="entry name" value="SGNH_hydro_sf"/>
</dbReference>
<sequence length="179" mass="20182">MLLPLVKPGLLFPGATVENETRCIRSRLEALHKQGFRRIVLVSNTPVQYAPEVVAYGPNATAEAQEYSEKNNEQQAVVVQGLLEKFNSKLRRGEVRITIDVFPAYELFDRVHKSGVEYGFKDTTTPCSALPSCDGYFWYDGLHPYTRFWHIFARKMTRFVVDGARGLDLIQGDEGVAAP</sequence>
<organism evidence="1 2">
    <name type="scientific">Ceraceosorus bombacis</name>
    <dbReference type="NCBI Taxonomy" id="401625"/>
    <lineage>
        <taxon>Eukaryota</taxon>
        <taxon>Fungi</taxon>
        <taxon>Dikarya</taxon>
        <taxon>Basidiomycota</taxon>
        <taxon>Ustilaginomycotina</taxon>
        <taxon>Exobasidiomycetes</taxon>
        <taxon>Ceraceosorales</taxon>
        <taxon>Ceraceosoraceae</taxon>
        <taxon>Ceraceosorus</taxon>
    </lineage>
</organism>
<accession>A0A0P1BDV1</accession>
<dbReference type="GO" id="GO:0016787">
    <property type="term" value="F:hydrolase activity"/>
    <property type="evidence" value="ECO:0007669"/>
    <property type="project" value="UniProtKB-KW"/>
</dbReference>
<dbReference type="AlphaFoldDB" id="A0A0P1BDV1"/>
<dbReference type="EMBL" id="CCYA01000240">
    <property type="protein sequence ID" value="CEH14299.1"/>
    <property type="molecule type" value="Genomic_DNA"/>
</dbReference>